<dbReference type="RefSeq" id="WP_085177107.1">
    <property type="nucleotide sequence ID" value="NZ_JAPQYE010000001.1"/>
</dbReference>
<organism evidence="1 2">
    <name type="scientific">Mycolicibacterium iranicum</name>
    <name type="common">Mycobacterium iranicum</name>
    <dbReference type="NCBI Taxonomy" id="912594"/>
    <lineage>
        <taxon>Bacteria</taxon>
        <taxon>Bacillati</taxon>
        <taxon>Actinomycetota</taxon>
        <taxon>Actinomycetes</taxon>
        <taxon>Mycobacteriales</taxon>
        <taxon>Mycobacteriaceae</taxon>
        <taxon>Mycolicibacterium</taxon>
    </lineage>
</organism>
<evidence type="ECO:0000313" key="2">
    <source>
        <dbReference type="Proteomes" id="UP001084650"/>
    </source>
</evidence>
<accession>A0ABT4H9V6</accession>
<evidence type="ECO:0000313" key="1">
    <source>
        <dbReference type="EMBL" id="MCZ0726975.1"/>
    </source>
</evidence>
<dbReference type="InterPro" id="IPR038070">
    <property type="entry name" value="Rv2632c-like_sf"/>
</dbReference>
<dbReference type="SUPFAM" id="SSF143212">
    <property type="entry name" value="Rv2632c-like"/>
    <property type="match status" value="1"/>
</dbReference>
<keyword evidence="2" id="KW-1185">Reference proteome</keyword>
<sequence length="92" mass="10207">MTKSMSRPREWTVGVCVDEHDDHTHATAWLVWDDRDVTGVGLAKRNPADQDVPVIGDELAVARALSDLSRRLLALTAHDIESVTHEHVVSLD</sequence>
<dbReference type="Proteomes" id="UP001084650">
    <property type="component" value="Unassembled WGS sequence"/>
</dbReference>
<gene>
    <name evidence="1" type="ORF">OY187_02870</name>
</gene>
<dbReference type="Gene3D" id="3.30.160.240">
    <property type="entry name" value="Rv1738"/>
    <property type="match status" value="1"/>
</dbReference>
<dbReference type="InterPro" id="IPR015057">
    <property type="entry name" value="Rv2632c-like"/>
</dbReference>
<dbReference type="Pfam" id="PF08962">
    <property type="entry name" value="Rv2632c-like"/>
    <property type="match status" value="1"/>
</dbReference>
<name>A0ABT4H9V6_MYCIR</name>
<reference evidence="1" key="1">
    <citation type="submission" date="2022-12" db="EMBL/GenBank/DDBJ databases">
        <title>Whole genome sequence of Mycolicibacterium iranicum strain SBH312.</title>
        <authorList>
            <person name="Jani J."/>
            <person name="Arifin Mustapha Z."/>
            <person name="Ahmed K."/>
            <person name="Kai Ling C."/>
        </authorList>
    </citation>
    <scope>NUCLEOTIDE SEQUENCE</scope>
    <source>
        <strain evidence="1">SBH312</strain>
    </source>
</reference>
<dbReference type="EMBL" id="JAPQYE010000001">
    <property type="protein sequence ID" value="MCZ0726975.1"/>
    <property type="molecule type" value="Genomic_DNA"/>
</dbReference>
<proteinExistence type="predicted"/>
<comment type="caution">
    <text evidence="1">The sequence shown here is derived from an EMBL/GenBank/DDBJ whole genome shotgun (WGS) entry which is preliminary data.</text>
</comment>
<protein>
    <submittedName>
        <fullName evidence="1">DUF1876 domain-containing protein</fullName>
    </submittedName>
</protein>